<dbReference type="Pfam" id="PF02803">
    <property type="entry name" value="Thiolase_C"/>
    <property type="match status" value="1"/>
</dbReference>
<reference evidence="10" key="1">
    <citation type="journal article" date="2019" name="Int. J. Syst. Evol. Microbiol.">
        <title>The Global Catalogue of Microorganisms (GCM) 10K type strain sequencing project: providing services to taxonomists for standard genome sequencing and annotation.</title>
        <authorList>
            <consortium name="The Broad Institute Genomics Platform"/>
            <consortium name="The Broad Institute Genome Sequencing Center for Infectious Disease"/>
            <person name="Wu L."/>
            <person name="Ma J."/>
        </authorList>
    </citation>
    <scope>NUCLEOTIDE SEQUENCE [LARGE SCALE GENOMIC DNA]</scope>
    <source>
        <strain evidence="10">JCM 9458</strain>
    </source>
</reference>
<keyword evidence="3 6" id="KW-0808">Transferase</keyword>
<accession>A0ABP6SQ06</accession>
<dbReference type="InterPro" id="IPR002155">
    <property type="entry name" value="Thiolase"/>
</dbReference>
<dbReference type="InterPro" id="IPR016039">
    <property type="entry name" value="Thiolase-like"/>
</dbReference>
<evidence type="ECO:0000259" key="8">
    <source>
        <dbReference type="Pfam" id="PF02803"/>
    </source>
</evidence>
<keyword evidence="4 6" id="KW-0012">Acyltransferase</keyword>
<dbReference type="RefSeq" id="WP_345726281.1">
    <property type="nucleotide sequence ID" value="NZ_BAAAYN010000003.1"/>
</dbReference>
<dbReference type="PANTHER" id="PTHR18919">
    <property type="entry name" value="ACETYL-COA C-ACYLTRANSFERASE"/>
    <property type="match status" value="1"/>
</dbReference>
<dbReference type="PIRSF" id="PIRSF000429">
    <property type="entry name" value="Ac-CoA_Ac_transf"/>
    <property type="match status" value="1"/>
</dbReference>
<sequence>MSAGALRDAVIVAPVRTPVGRYGGVLKDVPAAALGATVIRALLDRTGLPGDAVDDVIFGQCYPSGEAPAIGRVAALDAGLPVEAGGVQVDRRCGSGLQAVIWAAMQVQTGAADVVLAGGAESMSQVEFYSPTARWGTTADRLVFHDRLARARVTAGGENYPVPGGMLETAENLRREYAISRREQDEYALRSHERAVAAQKDGRFADEIVPVTVTDRRGNTSVVDTDEHPRADTSLEGLGKLRPVLGRTDPEATVTAGNASGQNDGASVCAVMTRQKAEEYGLRPLARLVSWAVAGVPPATMGIGPVPAVAKTLGRAGVGLADVDLIELNEAFASQVLACTRAWNFGVGDFERFNVNGSGISLGHPVGATGGRILATMLAELDRRGDRYGLETMCIGGGQGLAALFERVD</sequence>
<evidence type="ECO:0000256" key="5">
    <source>
        <dbReference type="ARBA" id="ARBA00040529"/>
    </source>
</evidence>
<evidence type="ECO:0000256" key="3">
    <source>
        <dbReference type="ARBA" id="ARBA00022679"/>
    </source>
</evidence>
<dbReference type="InterPro" id="IPR020616">
    <property type="entry name" value="Thiolase_N"/>
</dbReference>
<dbReference type="Pfam" id="PF00108">
    <property type="entry name" value="Thiolase_N"/>
    <property type="match status" value="1"/>
</dbReference>
<dbReference type="EMBL" id="BAAAYN010000003">
    <property type="protein sequence ID" value="GAA3382563.1"/>
    <property type="molecule type" value="Genomic_DNA"/>
</dbReference>
<dbReference type="NCBIfam" id="TIGR01930">
    <property type="entry name" value="AcCoA-C-Actrans"/>
    <property type="match status" value="1"/>
</dbReference>
<dbReference type="Proteomes" id="UP001501676">
    <property type="component" value="Unassembled WGS sequence"/>
</dbReference>
<evidence type="ECO:0000259" key="7">
    <source>
        <dbReference type="Pfam" id="PF00108"/>
    </source>
</evidence>
<dbReference type="Gene3D" id="3.40.47.10">
    <property type="match status" value="2"/>
</dbReference>
<protein>
    <recommendedName>
        <fullName evidence="5">Probable acetyl-CoA acetyltransferase</fullName>
        <ecNumber evidence="2">2.3.1.9</ecNumber>
    </recommendedName>
</protein>
<dbReference type="SUPFAM" id="SSF53901">
    <property type="entry name" value="Thiolase-like"/>
    <property type="match status" value="2"/>
</dbReference>
<organism evidence="9 10">
    <name type="scientific">Cryptosporangium minutisporangium</name>
    <dbReference type="NCBI Taxonomy" id="113569"/>
    <lineage>
        <taxon>Bacteria</taxon>
        <taxon>Bacillati</taxon>
        <taxon>Actinomycetota</taxon>
        <taxon>Actinomycetes</taxon>
        <taxon>Cryptosporangiales</taxon>
        <taxon>Cryptosporangiaceae</taxon>
        <taxon>Cryptosporangium</taxon>
    </lineage>
</organism>
<name>A0ABP6SQ06_9ACTN</name>
<comment type="caution">
    <text evidence="9">The sequence shown here is derived from an EMBL/GenBank/DDBJ whole genome shotgun (WGS) entry which is preliminary data.</text>
</comment>
<comment type="similarity">
    <text evidence="1 6">Belongs to the thiolase-like superfamily. Thiolase family.</text>
</comment>
<feature type="domain" description="Thiolase N-terminal" evidence="7">
    <location>
        <begin position="10"/>
        <end position="274"/>
    </location>
</feature>
<evidence type="ECO:0000313" key="10">
    <source>
        <dbReference type="Proteomes" id="UP001501676"/>
    </source>
</evidence>
<evidence type="ECO:0000256" key="4">
    <source>
        <dbReference type="ARBA" id="ARBA00023315"/>
    </source>
</evidence>
<evidence type="ECO:0000256" key="2">
    <source>
        <dbReference type="ARBA" id="ARBA00012705"/>
    </source>
</evidence>
<dbReference type="InterPro" id="IPR020617">
    <property type="entry name" value="Thiolase_C"/>
</dbReference>
<evidence type="ECO:0000256" key="6">
    <source>
        <dbReference type="RuleBase" id="RU003557"/>
    </source>
</evidence>
<dbReference type="PANTHER" id="PTHR18919:SF107">
    <property type="entry name" value="ACETYL-COA ACETYLTRANSFERASE, CYTOSOLIC"/>
    <property type="match status" value="1"/>
</dbReference>
<dbReference type="EC" id="2.3.1.9" evidence="2"/>
<evidence type="ECO:0000313" key="9">
    <source>
        <dbReference type="EMBL" id="GAA3382563.1"/>
    </source>
</evidence>
<evidence type="ECO:0000256" key="1">
    <source>
        <dbReference type="ARBA" id="ARBA00010982"/>
    </source>
</evidence>
<dbReference type="CDD" id="cd00751">
    <property type="entry name" value="thiolase"/>
    <property type="match status" value="1"/>
</dbReference>
<feature type="domain" description="Thiolase C-terminal" evidence="8">
    <location>
        <begin position="283"/>
        <end position="407"/>
    </location>
</feature>
<proteinExistence type="inferred from homology"/>
<dbReference type="NCBIfam" id="NF004853">
    <property type="entry name" value="PRK06205.1"/>
    <property type="match status" value="1"/>
</dbReference>
<keyword evidence="10" id="KW-1185">Reference proteome</keyword>
<gene>
    <name evidence="9" type="ORF">GCM10020369_04920</name>
</gene>